<accession>A0ACA9TE37</accession>
<name>A0ACA9TE37_BIOOC</name>
<protein>
    <submittedName>
        <fullName evidence="1">Uncharacterized protein</fullName>
    </submittedName>
</protein>
<reference evidence="1" key="1">
    <citation type="submission" date="2020-04" db="EMBL/GenBank/DDBJ databases">
        <authorList>
            <person name="Broberg M."/>
        </authorList>
    </citation>
    <scope>NUCLEOTIDE SEQUENCE</scope>
</reference>
<proteinExistence type="predicted"/>
<evidence type="ECO:0000313" key="2">
    <source>
        <dbReference type="Proteomes" id="UP000836387"/>
    </source>
</evidence>
<gene>
    <name evidence="1" type="ORF">CRV2_00007611</name>
</gene>
<reference evidence="1" key="2">
    <citation type="submission" date="2021-10" db="EMBL/GenBank/DDBJ databases">
        <authorList>
            <person name="Piombo E."/>
        </authorList>
    </citation>
    <scope>NUCLEOTIDE SEQUENCE</scope>
</reference>
<dbReference type="EMBL" id="CADEHS020000003">
    <property type="protein sequence ID" value="CAG9939177.1"/>
    <property type="molecule type" value="Genomic_DNA"/>
</dbReference>
<keyword evidence="2" id="KW-1185">Reference proteome</keyword>
<organism evidence="1 2">
    <name type="scientific">Clonostachys rosea f. rosea IK726</name>
    <dbReference type="NCBI Taxonomy" id="1349383"/>
    <lineage>
        <taxon>Eukaryota</taxon>
        <taxon>Fungi</taxon>
        <taxon>Dikarya</taxon>
        <taxon>Ascomycota</taxon>
        <taxon>Pezizomycotina</taxon>
        <taxon>Sordariomycetes</taxon>
        <taxon>Hypocreomycetidae</taxon>
        <taxon>Hypocreales</taxon>
        <taxon>Bionectriaceae</taxon>
        <taxon>Clonostachys</taxon>
    </lineage>
</organism>
<comment type="caution">
    <text evidence="1">The sequence shown here is derived from an EMBL/GenBank/DDBJ whole genome shotgun (WGS) entry which is preliminary data.</text>
</comment>
<sequence>MSIFVPTISWDSREPLPLELQRQKGNLAARKYDASSTKRAITGNAPFVMNYVQAQPENLAAKQDKLPDLTTEKDGQNLLVPWSIEIDASIVQDTASVQATQVFWNNSTTLIPQGTYTFPLPAGCSVTEFKCQIGSRVLKGTVKPKKEAQRAFNEHVAAGRMAGLLNQDTTEIFSATLGNIPPDTRVTVKISYITLLKYHLVSGEEDKETSTFTIPTCVASRYGPQPRFAGTTTTNVKQGLTLNIQVLDSRAIHTIRSSTHKIKVEERAEVRAADSWADLADENSGKVLSGQASLVQLDQGPMFLDKDFALEIVVDVGKGNAAPEAWIEHHPIDPNQAALMAILPPGLLNQIPKTPARQREILFLVDQSGSMEDKIDSLKSAMHFFLKGIPIGNKFNIARFGSAFTSWCPQSVQYSGESLEAALAYVSSSIKADMGGTEILGAVKSLLGSRDTGMWTDIIVLTDGQVWRLDDLLATVKDARKASGNRIRFFCLGIGKKVSHALVEGIASMGGGYAEVVPASEQNSWESKLLSMEAASVENDPIGEVKLYLETYKGKAIDCLSSAISPSELQNLNPFIRNRVYMLFDSEMTKDARSLVLVITLPDGTQRGYDIFEGRPKTEFLIHLLGHQQFDGSFEFATDREFIRLLGQDTFDAVASLVDHTLSRSLYFTIAVIVVLERHFASEKQLWHMVHSKASTYIKGAPGRATGHDMEAFRDGLRDIRSPLDQASLALEQKDRKLSRQATYSKASEYAKQAAKRLRKIFRRGQADKDPQSIQDDQIIAPGRDGLEDPQKSDPVTRQARRVIEIAPSD</sequence>
<evidence type="ECO:0000313" key="1">
    <source>
        <dbReference type="EMBL" id="CAG9939177.1"/>
    </source>
</evidence>
<dbReference type="Proteomes" id="UP000836387">
    <property type="component" value="Unassembled WGS sequence"/>
</dbReference>